<evidence type="ECO:0000256" key="1">
    <source>
        <dbReference type="ARBA" id="ARBA00004115"/>
    </source>
</evidence>
<dbReference type="GO" id="GO:0005789">
    <property type="term" value="C:endoplasmic reticulum membrane"/>
    <property type="evidence" value="ECO:0007669"/>
    <property type="project" value="UniProtKB-SubCell"/>
</dbReference>
<sequence length="270" mass="30414">MMTRKNISLLTLLLVVYIVEKSYGYKVIYAVNCGGEEHTDSAGIKYSQDNLKVGTASDFGKSLSSIGRVNQADEIIYQTERYHTSTFGYEIPLAGDGDYVLILKFSEVYFNSPNSKVFDVVLNADHKIISDLDIFANVGKGVAHDEYIHFSVSRNRLYYKEEESEIRGGKVRVEFLKNYRDNPKINGIVLIKGSDINNIPKLPPLLENPEPVEESAPPIIEEEKPVMSKPRKTSGPRSESPYDSMDDQLMISIFVGIVLFIPLLFCLCRL</sequence>
<evidence type="ECO:0000256" key="7">
    <source>
        <dbReference type="ARBA" id="ARBA00023136"/>
    </source>
</evidence>
<evidence type="ECO:0000256" key="6">
    <source>
        <dbReference type="ARBA" id="ARBA00022989"/>
    </source>
</evidence>
<dbReference type="PANTHER" id="PTHR13460">
    <property type="match status" value="1"/>
</dbReference>
<keyword evidence="3 11" id="KW-0812">Transmembrane</keyword>
<feature type="region of interest" description="Disordered" evidence="10">
    <location>
        <begin position="207"/>
        <end position="242"/>
    </location>
</feature>
<accession>A0A9N9RJ63</accession>
<evidence type="ECO:0000256" key="12">
    <source>
        <dbReference type="SAM" id="SignalP"/>
    </source>
</evidence>
<reference evidence="14" key="1">
    <citation type="submission" date="2022-01" db="EMBL/GenBank/DDBJ databases">
        <authorList>
            <person name="King R."/>
        </authorList>
    </citation>
    <scope>NUCLEOTIDE SEQUENCE</scope>
</reference>
<dbReference type="EMBL" id="OU895877">
    <property type="protein sequence ID" value="CAG9799082.1"/>
    <property type="molecule type" value="Genomic_DNA"/>
</dbReference>
<evidence type="ECO:0000256" key="2">
    <source>
        <dbReference type="ARBA" id="ARBA00009141"/>
    </source>
</evidence>
<dbReference type="InterPro" id="IPR039155">
    <property type="entry name" value="MLEC"/>
</dbReference>
<keyword evidence="4 12" id="KW-0732">Signal</keyword>
<evidence type="ECO:0000313" key="14">
    <source>
        <dbReference type="EMBL" id="CAG9799082.1"/>
    </source>
</evidence>
<dbReference type="PANTHER" id="PTHR13460:SF0">
    <property type="entry name" value="MALECTIN"/>
    <property type="match status" value="1"/>
</dbReference>
<feature type="domain" description="Malectin" evidence="13">
    <location>
        <begin position="27"/>
        <end position="188"/>
    </location>
</feature>
<keyword evidence="9" id="KW-0119">Carbohydrate metabolism</keyword>
<evidence type="ECO:0000259" key="13">
    <source>
        <dbReference type="Pfam" id="PF11721"/>
    </source>
</evidence>
<evidence type="ECO:0000256" key="10">
    <source>
        <dbReference type="SAM" id="MobiDB-lite"/>
    </source>
</evidence>
<evidence type="ECO:0000313" key="15">
    <source>
        <dbReference type="Proteomes" id="UP001153620"/>
    </source>
</evidence>
<evidence type="ECO:0000256" key="11">
    <source>
        <dbReference type="SAM" id="Phobius"/>
    </source>
</evidence>
<evidence type="ECO:0000256" key="3">
    <source>
        <dbReference type="ARBA" id="ARBA00022692"/>
    </source>
</evidence>
<keyword evidence="7 11" id="KW-0472">Membrane</keyword>
<evidence type="ECO:0000256" key="4">
    <source>
        <dbReference type="ARBA" id="ARBA00022729"/>
    </source>
</evidence>
<dbReference type="OrthoDB" id="10013439at2759"/>
<keyword evidence="8" id="KW-0325">Glycoprotein</keyword>
<comment type="similarity">
    <text evidence="2">Belongs to the malectin family.</text>
</comment>
<keyword evidence="5" id="KW-0256">Endoplasmic reticulum</keyword>
<feature type="transmembrane region" description="Helical" evidence="11">
    <location>
        <begin position="249"/>
        <end position="268"/>
    </location>
</feature>
<evidence type="ECO:0000256" key="5">
    <source>
        <dbReference type="ARBA" id="ARBA00022824"/>
    </source>
</evidence>
<keyword evidence="15" id="KW-1185">Reference proteome</keyword>
<keyword evidence="6 11" id="KW-1133">Transmembrane helix</keyword>
<proteinExistence type="inferred from homology"/>
<comment type="subcellular location">
    <subcellularLocation>
        <location evidence="1">Endoplasmic reticulum membrane</location>
        <topology evidence="1">Single-pass type I membrane protein</topology>
    </subcellularLocation>
</comment>
<evidence type="ECO:0000256" key="8">
    <source>
        <dbReference type="ARBA" id="ARBA00023180"/>
    </source>
</evidence>
<dbReference type="Proteomes" id="UP001153620">
    <property type="component" value="Chromosome 1"/>
</dbReference>
<dbReference type="Pfam" id="PF11721">
    <property type="entry name" value="Malectin"/>
    <property type="match status" value="1"/>
</dbReference>
<dbReference type="InterPro" id="IPR021720">
    <property type="entry name" value="Malectin_dom"/>
</dbReference>
<feature type="chain" id="PRO_5040206361" description="Malectin domain-containing protein" evidence="12">
    <location>
        <begin position="25"/>
        <end position="270"/>
    </location>
</feature>
<dbReference type="GO" id="GO:0030246">
    <property type="term" value="F:carbohydrate binding"/>
    <property type="evidence" value="ECO:0007669"/>
    <property type="project" value="InterPro"/>
</dbReference>
<organism evidence="14 15">
    <name type="scientific">Chironomus riparius</name>
    <dbReference type="NCBI Taxonomy" id="315576"/>
    <lineage>
        <taxon>Eukaryota</taxon>
        <taxon>Metazoa</taxon>
        <taxon>Ecdysozoa</taxon>
        <taxon>Arthropoda</taxon>
        <taxon>Hexapoda</taxon>
        <taxon>Insecta</taxon>
        <taxon>Pterygota</taxon>
        <taxon>Neoptera</taxon>
        <taxon>Endopterygota</taxon>
        <taxon>Diptera</taxon>
        <taxon>Nematocera</taxon>
        <taxon>Chironomoidea</taxon>
        <taxon>Chironomidae</taxon>
        <taxon>Chironominae</taxon>
        <taxon>Chironomus</taxon>
    </lineage>
</organism>
<dbReference type="AlphaFoldDB" id="A0A9N9RJ63"/>
<gene>
    <name evidence="14" type="ORF">CHIRRI_LOCUS2057</name>
</gene>
<feature type="signal peptide" evidence="12">
    <location>
        <begin position="1"/>
        <end position="24"/>
    </location>
</feature>
<name>A0A9N9RJ63_9DIPT</name>
<dbReference type="Gene3D" id="2.60.120.430">
    <property type="entry name" value="Galactose-binding lectin"/>
    <property type="match status" value="1"/>
</dbReference>
<reference evidence="14" key="2">
    <citation type="submission" date="2022-10" db="EMBL/GenBank/DDBJ databases">
        <authorList>
            <consortium name="ENA_rothamsted_submissions"/>
            <consortium name="culmorum"/>
            <person name="King R."/>
        </authorList>
    </citation>
    <scope>NUCLEOTIDE SEQUENCE</scope>
</reference>
<protein>
    <recommendedName>
        <fullName evidence="13">Malectin domain-containing protein</fullName>
    </recommendedName>
</protein>
<evidence type="ECO:0000256" key="9">
    <source>
        <dbReference type="ARBA" id="ARBA00023277"/>
    </source>
</evidence>